<reference evidence="14 15" key="1">
    <citation type="journal article" date="2014" name="Nat. Genet.">
        <title>Whole-genome sequence of a flatfish provides insights into ZW sex chromosome evolution and adaptation to a benthic lifestyle.</title>
        <authorList>
            <person name="Chen S."/>
            <person name="Zhang G."/>
            <person name="Shao C."/>
            <person name="Huang Q."/>
            <person name="Liu G."/>
            <person name="Zhang P."/>
            <person name="Song W."/>
            <person name="An N."/>
            <person name="Chalopin D."/>
            <person name="Volff J.N."/>
            <person name="Hong Y."/>
            <person name="Li Q."/>
            <person name="Sha Z."/>
            <person name="Zhou H."/>
            <person name="Xie M."/>
            <person name="Yu Q."/>
            <person name="Liu Y."/>
            <person name="Xiang H."/>
            <person name="Wang N."/>
            <person name="Wu K."/>
            <person name="Yang C."/>
            <person name="Zhou Q."/>
            <person name="Liao X."/>
            <person name="Yang L."/>
            <person name="Hu Q."/>
            <person name="Zhang J."/>
            <person name="Meng L."/>
            <person name="Jin L."/>
            <person name="Tian Y."/>
            <person name="Lian J."/>
            <person name="Yang J."/>
            <person name="Miao G."/>
            <person name="Liu S."/>
            <person name="Liang Z."/>
            <person name="Yan F."/>
            <person name="Li Y."/>
            <person name="Sun B."/>
            <person name="Zhang H."/>
            <person name="Zhang J."/>
            <person name="Zhu Y."/>
            <person name="Du M."/>
            <person name="Zhao Y."/>
            <person name="Schartl M."/>
            <person name="Tang Q."/>
            <person name="Wang J."/>
        </authorList>
    </citation>
    <scope>NUCLEOTIDE SEQUENCE</scope>
</reference>
<evidence type="ECO:0000256" key="4">
    <source>
        <dbReference type="ARBA" id="ARBA00022846"/>
    </source>
</evidence>
<organism evidence="14 15">
    <name type="scientific">Cynoglossus semilaevis</name>
    <name type="common">Tongue sole</name>
    <dbReference type="NCBI Taxonomy" id="244447"/>
    <lineage>
        <taxon>Eukaryota</taxon>
        <taxon>Metazoa</taxon>
        <taxon>Chordata</taxon>
        <taxon>Craniata</taxon>
        <taxon>Vertebrata</taxon>
        <taxon>Euteleostomi</taxon>
        <taxon>Actinopterygii</taxon>
        <taxon>Neopterygii</taxon>
        <taxon>Teleostei</taxon>
        <taxon>Neoteleostei</taxon>
        <taxon>Acanthomorphata</taxon>
        <taxon>Carangaria</taxon>
        <taxon>Pleuronectiformes</taxon>
        <taxon>Pleuronectoidei</taxon>
        <taxon>Cynoglossidae</taxon>
        <taxon>Cynoglossinae</taxon>
        <taxon>Cynoglossus</taxon>
    </lineage>
</organism>
<dbReference type="PANTHER" id="PTHR21625">
    <property type="entry name" value="NYD-SP28 PROTEIN"/>
    <property type="match status" value="1"/>
</dbReference>
<evidence type="ECO:0000256" key="2">
    <source>
        <dbReference type="ARBA" id="ARBA00009688"/>
    </source>
</evidence>
<evidence type="ECO:0000259" key="13">
    <source>
        <dbReference type="Pfam" id="PF14775"/>
    </source>
</evidence>
<dbReference type="PANTHER" id="PTHR21625:SF1">
    <property type="entry name" value="DYNEIN REGULATORY COMPLEX PROTEIN 1"/>
    <property type="match status" value="1"/>
</dbReference>
<evidence type="ECO:0000256" key="1">
    <source>
        <dbReference type="ARBA" id="ARBA00004611"/>
    </source>
</evidence>
<dbReference type="STRING" id="244447.ENSCSEP00000000652"/>
<feature type="domain" description="Dynein regulatory complex protein 1/2 N-terminal" evidence="12">
    <location>
        <begin position="79"/>
        <end position="177"/>
    </location>
</feature>
<reference evidence="14" key="3">
    <citation type="submission" date="2025-09" db="UniProtKB">
        <authorList>
            <consortium name="Ensembl"/>
        </authorList>
    </citation>
    <scope>IDENTIFICATION</scope>
</reference>
<accession>A0A3P8UE18</accession>
<dbReference type="AlphaFoldDB" id="A0A3P8UE18"/>
<keyword evidence="7" id="KW-0966">Cell projection</keyword>
<evidence type="ECO:0000256" key="5">
    <source>
        <dbReference type="ARBA" id="ARBA00023054"/>
    </source>
</evidence>
<feature type="region of interest" description="Disordered" evidence="11">
    <location>
        <begin position="1"/>
        <end position="54"/>
    </location>
</feature>
<dbReference type="GO" id="GO:0005858">
    <property type="term" value="C:axonemal dynein complex"/>
    <property type="evidence" value="ECO:0007669"/>
    <property type="project" value="InterPro"/>
</dbReference>
<evidence type="ECO:0000256" key="6">
    <source>
        <dbReference type="ARBA" id="ARBA00023069"/>
    </source>
</evidence>
<dbReference type="Pfam" id="PF14775">
    <property type="entry name" value="NYD-SP28_assoc"/>
    <property type="match status" value="1"/>
</dbReference>
<keyword evidence="4" id="KW-0282">Flagellum</keyword>
<dbReference type="Proteomes" id="UP000265120">
    <property type="component" value="Chromosome 7"/>
</dbReference>
<comment type="subcellular location">
    <subcellularLocation>
        <location evidence="1">Cytoplasm</location>
        <location evidence="1">Cytoskeleton</location>
        <location evidence="1">Flagellum axoneme</location>
    </subcellularLocation>
</comment>
<evidence type="ECO:0000256" key="9">
    <source>
        <dbReference type="ARBA" id="ARBA00046115"/>
    </source>
</evidence>
<evidence type="ECO:0000313" key="14">
    <source>
        <dbReference type="Ensembl" id="ENSCSEP00000000652.1"/>
    </source>
</evidence>
<dbReference type="InterPro" id="IPR039750">
    <property type="entry name" value="DRC1/DRC2"/>
</dbReference>
<dbReference type="InterPro" id="IPR039505">
    <property type="entry name" value="DRC1/2_N"/>
</dbReference>
<dbReference type="InParanoid" id="A0A3P8UE18"/>
<dbReference type="OMA" id="LDFMMAR"/>
<evidence type="ECO:0000256" key="10">
    <source>
        <dbReference type="SAM" id="Coils"/>
    </source>
</evidence>
<dbReference type="GO" id="GO:0070286">
    <property type="term" value="P:axonemal dynein complex assembly"/>
    <property type="evidence" value="ECO:0007669"/>
    <property type="project" value="InterPro"/>
</dbReference>
<evidence type="ECO:0000256" key="7">
    <source>
        <dbReference type="ARBA" id="ARBA00023273"/>
    </source>
</evidence>
<reference evidence="14" key="2">
    <citation type="submission" date="2025-08" db="UniProtKB">
        <authorList>
            <consortium name="Ensembl"/>
        </authorList>
    </citation>
    <scope>IDENTIFICATION</scope>
</reference>
<evidence type="ECO:0000256" key="8">
    <source>
        <dbReference type="ARBA" id="ARBA00031554"/>
    </source>
</evidence>
<protein>
    <recommendedName>
        <fullName evidence="3">Dynein regulatory complex protein 1</fullName>
    </recommendedName>
    <alternativeName>
        <fullName evidence="8">Coiled-coil domain-containing protein 164</fullName>
    </alternativeName>
</protein>
<evidence type="ECO:0000256" key="3">
    <source>
        <dbReference type="ARBA" id="ARBA00013815"/>
    </source>
</evidence>
<name>A0A3P8UE18_CYNSE</name>
<dbReference type="GO" id="GO:0003352">
    <property type="term" value="P:regulation of cilium movement"/>
    <property type="evidence" value="ECO:0007669"/>
    <property type="project" value="TreeGrafter"/>
</dbReference>
<keyword evidence="6" id="KW-0969">Cilium</keyword>
<feature type="domain" description="Dynein regulatory complex protein 1 C-terminal" evidence="13">
    <location>
        <begin position="508"/>
        <end position="567"/>
    </location>
</feature>
<proteinExistence type="inferred from homology"/>
<sequence length="599" mass="68997">YNCSGGPQQVERGRHLSRQQQQQQQHFQGISQSVCTSAGERRVQQPGADARSSLPEISAQRITNLHRHLTALVTNIQTAADARESMRRKDLEEAREMRSLLENDMKSSQEKFAEITKGWSLAKDYVHAEELQIALDDQQRLLTILLQEKKSLINHLQEELKVGDDRFVKDLRKQTEERDLMLERMEDQIRTLTLAYREELLQTQVDLDRLTERRKTVAEHEAKIHSLIFHTLDKQTAAKIEQNTKLQVKSQPPFYTDILINETNVQITHLKASICPKSTSKVFSTMNASRRQSSESHTAVLTMFGFFYLAFSNSSTLCFAPVLIDTRQITLADTRTFEDMWLTVDAEVKQLVEKALDIDSLICKQHYGIAWQRPQLPVRGVHSDKHFHRSGHLQFSGLSQTNPASHRSRGMKTETDTESTDVEVCKDRSDAQTAMKLGSLLSVSKCTFLSPFQTYQLLLHLNDLSHYRIKIEQIDITEVRSNRASSVDLFSTSSARHTEAWSSSEDKAYWESLGNIISEDKVKLWEETEKRLKQYNSVLTEISELITETDSLKQQNAELRMLLQQSLNPQVRMCQCQYPYLASRVNYKHTLENLLHFIK</sequence>
<dbReference type="Ensembl" id="ENSCSET00000000680.1">
    <property type="protein sequence ID" value="ENSCSEP00000000652.1"/>
    <property type="gene ID" value="ENSCSEG00000000466.1"/>
</dbReference>
<dbReference type="GeneTree" id="ENSGT00940000153804"/>
<feature type="region of interest" description="Disordered" evidence="11">
    <location>
        <begin position="398"/>
        <end position="423"/>
    </location>
</feature>
<feature type="coiled-coil region" evidence="10">
    <location>
        <begin position="91"/>
        <end position="202"/>
    </location>
</feature>
<evidence type="ECO:0000313" key="15">
    <source>
        <dbReference type="Proteomes" id="UP000265120"/>
    </source>
</evidence>
<comment type="function">
    <text evidence="9">Component of the nexin-dynein regulatory complex (N-DRC) a key regulator of ciliary/flagellar motility which maintains the alignment and integrity of the distal axoneme and regulates microtubule sliding in motile axonemes. Plays a critical role in the assembly of N-DRC and also stabilizes the assembly of multiple inner dynein arms and radial spokes. Coassembles with CCDC65/DRC2 to form a central scaffold needed for assembly of the N-DRC and its attachment to the outer doublet microtubules.</text>
</comment>
<comment type="similarity">
    <text evidence="2">Belongs to the DRC1 family.</text>
</comment>
<evidence type="ECO:0000259" key="12">
    <source>
        <dbReference type="Pfam" id="PF14772"/>
    </source>
</evidence>
<keyword evidence="5 10" id="KW-0175">Coiled coil</keyword>
<feature type="compositionally biased region" description="Polar residues" evidence="11">
    <location>
        <begin position="26"/>
        <end position="36"/>
    </location>
</feature>
<evidence type="ECO:0000256" key="11">
    <source>
        <dbReference type="SAM" id="MobiDB-lite"/>
    </source>
</evidence>
<dbReference type="GO" id="GO:0060285">
    <property type="term" value="P:cilium-dependent cell motility"/>
    <property type="evidence" value="ECO:0007669"/>
    <property type="project" value="TreeGrafter"/>
</dbReference>
<dbReference type="Pfam" id="PF14772">
    <property type="entry name" value="NYD-SP28"/>
    <property type="match status" value="1"/>
</dbReference>
<keyword evidence="15" id="KW-1185">Reference proteome</keyword>
<dbReference type="InterPro" id="IPR029440">
    <property type="entry name" value="DRC1_C"/>
</dbReference>